<proteinExistence type="predicted"/>
<keyword evidence="1" id="KW-1133">Transmembrane helix</keyword>
<feature type="transmembrane region" description="Helical" evidence="1">
    <location>
        <begin position="47"/>
        <end position="70"/>
    </location>
</feature>
<keyword evidence="1" id="KW-0472">Membrane</keyword>
<feature type="signal peptide" evidence="2">
    <location>
        <begin position="1"/>
        <end position="21"/>
    </location>
</feature>
<evidence type="ECO:0000313" key="4">
    <source>
        <dbReference type="Proteomes" id="UP000229342"/>
    </source>
</evidence>
<keyword evidence="1" id="KW-0812">Transmembrane</keyword>
<feature type="transmembrane region" description="Helical" evidence="1">
    <location>
        <begin position="82"/>
        <end position="100"/>
    </location>
</feature>
<reference evidence="3 4" key="1">
    <citation type="submission" date="2017-09" db="EMBL/GenBank/DDBJ databases">
        <title>Depth-based differentiation of microbial function through sediment-hosted aquifers and enrichment of novel symbionts in the deep terrestrial subsurface.</title>
        <authorList>
            <person name="Probst A.J."/>
            <person name="Ladd B."/>
            <person name="Jarett J.K."/>
            <person name="Geller-Mcgrath D.E."/>
            <person name="Sieber C.M."/>
            <person name="Emerson J.B."/>
            <person name="Anantharaman K."/>
            <person name="Thomas B.C."/>
            <person name="Malmstrom R."/>
            <person name="Stieglmeier M."/>
            <person name="Klingl A."/>
            <person name="Woyke T."/>
            <person name="Ryan C.M."/>
            <person name="Banfield J.F."/>
        </authorList>
    </citation>
    <scope>NUCLEOTIDE SEQUENCE [LARGE SCALE GENOMIC DNA]</scope>
    <source>
        <strain evidence="3">CG11_big_fil_rev_8_21_14_0_20_46_11</strain>
    </source>
</reference>
<sequence length="141" mass="15034">MKKLIKVAVVGSAFMPLLALASANTNIGGGPDLFGLINIFDSVVRTLLPVIVGLAVLVILWGVFNYISGAGDEEKRAQAKQYIIWGIIGLFVMVSVWGLVNVLKNTLNLSNDAPPFNSGTFQPVCGGTTPNWNASLNRCTQ</sequence>
<dbReference type="EMBL" id="PCVG01000045">
    <property type="protein sequence ID" value="PIQ68532.1"/>
    <property type="molecule type" value="Genomic_DNA"/>
</dbReference>
<keyword evidence="2" id="KW-0732">Signal</keyword>
<evidence type="ECO:0008006" key="5">
    <source>
        <dbReference type="Google" id="ProtNLM"/>
    </source>
</evidence>
<dbReference type="Pfam" id="PF18895">
    <property type="entry name" value="T4SS_pilin"/>
    <property type="match status" value="1"/>
</dbReference>
<dbReference type="Proteomes" id="UP000229342">
    <property type="component" value="Unassembled WGS sequence"/>
</dbReference>
<protein>
    <recommendedName>
        <fullName evidence="5">TrbC/VirB2 family protein</fullName>
    </recommendedName>
</protein>
<evidence type="ECO:0000256" key="1">
    <source>
        <dbReference type="SAM" id="Phobius"/>
    </source>
</evidence>
<feature type="chain" id="PRO_5013917117" description="TrbC/VirB2 family protein" evidence="2">
    <location>
        <begin position="22"/>
        <end position="141"/>
    </location>
</feature>
<dbReference type="AlphaFoldDB" id="A0A2H0KB92"/>
<evidence type="ECO:0000313" key="3">
    <source>
        <dbReference type="EMBL" id="PIQ68532.1"/>
    </source>
</evidence>
<dbReference type="InterPro" id="IPR043993">
    <property type="entry name" value="T4SS_pilin"/>
</dbReference>
<organism evidence="3 4">
    <name type="scientific">Candidatus Taylorbacteria bacterium CG11_big_fil_rev_8_21_14_0_20_46_11</name>
    <dbReference type="NCBI Taxonomy" id="1975025"/>
    <lineage>
        <taxon>Bacteria</taxon>
        <taxon>Candidatus Tayloriibacteriota</taxon>
    </lineage>
</organism>
<accession>A0A2H0KB92</accession>
<evidence type="ECO:0000256" key="2">
    <source>
        <dbReference type="SAM" id="SignalP"/>
    </source>
</evidence>
<name>A0A2H0KB92_9BACT</name>
<gene>
    <name evidence="3" type="ORF">COV91_03700</name>
</gene>
<comment type="caution">
    <text evidence="3">The sequence shown here is derived from an EMBL/GenBank/DDBJ whole genome shotgun (WGS) entry which is preliminary data.</text>
</comment>